<feature type="region of interest" description="Disordered" evidence="1">
    <location>
        <begin position="301"/>
        <end position="320"/>
    </location>
</feature>
<name>A0AAE1DUS4_9GAST</name>
<organism evidence="2 3">
    <name type="scientific">Elysia crispata</name>
    <name type="common">lettuce slug</name>
    <dbReference type="NCBI Taxonomy" id="231223"/>
    <lineage>
        <taxon>Eukaryota</taxon>
        <taxon>Metazoa</taxon>
        <taxon>Spiralia</taxon>
        <taxon>Lophotrochozoa</taxon>
        <taxon>Mollusca</taxon>
        <taxon>Gastropoda</taxon>
        <taxon>Heterobranchia</taxon>
        <taxon>Euthyneura</taxon>
        <taxon>Panpulmonata</taxon>
        <taxon>Sacoglossa</taxon>
        <taxon>Placobranchoidea</taxon>
        <taxon>Plakobranchidae</taxon>
        <taxon>Elysia</taxon>
    </lineage>
</organism>
<keyword evidence="3" id="KW-1185">Reference proteome</keyword>
<dbReference type="AlphaFoldDB" id="A0AAE1DUS4"/>
<accession>A0AAE1DUS4</accession>
<gene>
    <name evidence="2" type="ORF">RRG08_027871</name>
</gene>
<evidence type="ECO:0000256" key="1">
    <source>
        <dbReference type="SAM" id="MobiDB-lite"/>
    </source>
</evidence>
<evidence type="ECO:0000313" key="2">
    <source>
        <dbReference type="EMBL" id="KAK3782323.1"/>
    </source>
</evidence>
<comment type="caution">
    <text evidence="2">The sequence shown here is derived from an EMBL/GenBank/DDBJ whole genome shotgun (WGS) entry which is preliminary data.</text>
</comment>
<dbReference type="Proteomes" id="UP001283361">
    <property type="component" value="Unassembled WGS sequence"/>
</dbReference>
<protein>
    <submittedName>
        <fullName evidence="2">Uncharacterized protein</fullName>
    </submittedName>
</protein>
<dbReference type="EMBL" id="JAWDGP010002514">
    <property type="protein sequence ID" value="KAK3782323.1"/>
    <property type="molecule type" value="Genomic_DNA"/>
</dbReference>
<sequence length="320" mass="35098">MTTNSATNTYRSRSSAPVANPAPVIIWRKKGPSDKTLRAGLKRCVSRPSCERIIYNQPHRTWGGLEGPGPNGFCLHWTGEYQGNFTHYLTVKPPAGVSRSSSLSCHLAAVNQTWSNHDVHARASVGADMLLTSADHRVSLWTCPLSPACQASFSGGRHAHLKRFLPFLTEIITTLKTALRALDYPVQARRTQARSKSRGLCWIWATDPPADNRSTAQHCPDLIGPLLEVSVVFRLQGALRVGEPISFHKDAGWLQISASKPRYSTEGMYVLGTLGTTADLREVGTTGRSLKTRIREKPPGALNLSAWKRDHNSPNLTTAS</sequence>
<proteinExistence type="predicted"/>
<evidence type="ECO:0000313" key="3">
    <source>
        <dbReference type="Proteomes" id="UP001283361"/>
    </source>
</evidence>
<reference evidence="2" key="1">
    <citation type="journal article" date="2023" name="G3 (Bethesda)">
        <title>A reference genome for the long-term kleptoplast-retaining sea slug Elysia crispata morphotype clarki.</title>
        <authorList>
            <person name="Eastman K.E."/>
            <person name="Pendleton A.L."/>
            <person name="Shaikh M.A."/>
            <person name="Suttiyut T."/>
            <person name="Ogas R."/>
            <person name="Tomko P."/>
            <person name="Gavelis G."/>
            <person name="Widhalm J.R."/>
            <person name="Wisecaver J.H."/>
        </authorList>
    </citation>
    <scope>NUCLEOTIDE SEQUENCE</scope>
    <source>
        <strain evidence="2">ECLA1</strain>
    </source>
</reference>